<protein>
    <submittedName>
        <fullName evidence="2">Uncharacterized protein</fullName>
    </submittedName>
</protein>
<reference evidence="2" key="1">
    <citation type="journal article" date="2015" name="Genome Biol. Evol.">
        <title>Organellar Genomes of White Spruce (Picea glauca): Assembly and Annotation.</title>
        <authorList>
            <person name="Jackman S.D."/>
            <person name="Warren R.L."/>
            <person name="Gibb E.A."/>
            <person name="Vandervalk B.P."/>
            <person name="Mohamadi H."/>
            <person name="Chu J."/>
            <person name="Raymond A."/>
            <person name="Pleasance S."/>
            <person name="Coope R."/>
            <person name="Wildung M.R."/>
            <person name="Ritland C.E."/>
            <person name="Bousquet J."/>
            <person name="Jones S.J."/>
            <person name="Bohlmann J."/>
            <person name="Birol I."/>
        </authorList>
    </citation>
    <scope>NUCLEOTIDE SEQUENCE [LARGE SCALE GENOMIC DNA]</scope>
    <source>
        <tissue evidence="2">Flushing bud</tissue>
    </source>
</reference>
<geneLocation type="mitochondrion" evidence="2"/>
<evidence type="ECO:0000313" key="2">
    <source>
        <dbReference type="EMBL" id="KUM45697.1"/>
    </source>
</evidence>
<gene>
    <name evidence="2" type="ORF">ABT39_MTgene2534</name>
</gene>
<proteinExistence type="predicted"/>
<dbReference type="EMBL" id="LKAM01000017">
    <property type="protein sequence ID" value="KUM45697.1"/>
    <property type="molecule type" value="Genomic_DNA"/>
</dbReference>
<comment type="caution">
    <text evidence="2">The sequence shown here is derived from an EMBL/GenBank/DDBJ whole genome shotgun (WGS) entry which is preliminary data.</text>
</comment>
<accession>A0A117NFU1</accession>
<evidence type="ECO:0000256" key="1">
    <source>
        <dbReference type="SAM" id="MobiDB-lite"/>
    </source>
</evidence>
<sequence length="85" mass="9311">MSLEEASVRSLMGKEAASVSSLMGQEPSQLPKEKPHGSSLTAGPFPKQHKQFRSPFPNWYSSKLYRSSLSNGCTASPSFHPTLEK</sequence>
<name>A0A117NFU1_PICGL</name>
<organism evidence="2">
    <name type="scientific">Picea glauca</name>
    <name type="common">White spruce</name>
    <name type="synonym">Pinus glauca</name>
    <dbReference type="NCBI Taxonomy" id="3330"/>
    <lineage>
        <taxon>Eukaryota</taxon>
        <taxon>Viridiplantae</taxon>
        <taxon>Streptophyta</taxon>
        <taxon>Embryophyta</taxon>
        <taxon>Tracheophyta</taxon>
        <taxon>Spermatophyta</taxon>
        <taxon>Pinopsida</taxon>
        <taxon>Pinidae</taxon>
        <taxon>Conifers I</taxon>
        <taxon>Pinales</taxon>
        <taxon>Pinaceae</taxon>
        <taxon>Picea</taxon>
    </lineage>
</organism>
<feature type="region of interest" description="Disordered" evidence="1">
    <location>
        <begin position="1"/>
        <end position="52"/>
    </location>
</feature>
<keyword evidence="2" id="KW-0496">Mitochondrion</keyword>
<dbReference type="AlphaFoldDB" id="A0A117NFU1"/>
<feature type="compositionally biased region" description="Polar residues" evidence="1">
    <location>
        <begin position="18"/>
        <end position="28"/>
    </location>
</feature>